<feature type="domain" description="Cytochrome c7-like" evidence="1">
    <location>
        <begin position="126"/>
        <end position="208"/>
    </location>
</feature>
<keyword evidence="3" id="KW-1185">Reference proteome</keyword>
<dbReference type="RefSeq" id="WP_309936811.1">
    <property type="nucleotide sequence ID" value="NZ_AP025305.1"/>
</dbReference>
<dbReference type="InterPro" id="IPR036280">
    <property type="entry name" value="Multihaem_cyt_sf"/>
</dbReference>
<evidence type="ECO:0000313" key="3">
    <source>
        <dbReference type="Proteomes" id="UP001185092"/>
    </source>
</evidence>
<dbReference type="Proteomes" id="UP001185092">
    <property type="component" value="Unassembled WGS sequence"/>
</dbReference>
<protein>
    <submittedName>
        <fullName evidence="2">Cytochrome c-type protein NapB</fullName>
    </submittedName>
</protein>
<dbReference type="Gene3D" id="1.10.1130.10">
    <property type="entry name" value="Flavocytochrome C3, Chain A"/>
    <property type="match status" value="1"/>
</dbReference>
<accession>A0AAE3XJW6</accession>
<dbReference type="AlphaFoldDB" id="A0AAE3XJW6"/>
<dbReference type="InterPro" id="IPR029467">
    <property type="entry name" value="Cyt_c7-like"/>
</dbReference>
<comment type="caution">
    <text evidence="2">The sequence shown here is derived from an EMBL/GenBank/DDBJ whole genome shotgun (WGS) entry which is preliminary data.</text>
</comment>
<name>A0AAE3XJW6_9BACT</name>
<dbReference type="Pfam" id="PF14522">
    <property type="entry name" value="Cytochrome_C7"/>
    <property type="match status" value="1"/>
</dbReference>
<evidence type="ECO:0000259" key="1">
    <source>
        <dbReference type="Pfam" id="PF14522"/>
    </source>
</evidence>
<reference evidence="2" key="1">
    <citation type="submission" date="2023-07" db="EMBL/GenBank/DDBJ databases">
        <title>Genomic Encyclopedia of Type Strains, Phase IV (KMG-IV): sequencing the most valuable type-strain genomes for metagenomic binning, comparative biology and taxonomic classification.</title>
        <authorList>
            <person name="Goeker M."/>
        </authorList>
    </citation>
    <scope>NUCLEOTIDE SEQUENCE</scope>
    <source>
        <strain evidence="2">DSM 26174</strain>
    </source>
</reference>
<dbReference type="SUPFAM" id="SSF48695">
    <property type="entry name" value="Multiheme cytochromes"/>
    <property type="match status" value="1"/>
</dbReference>
<organism evidence="2 3">
    <name type="scientific">Aureibacter tunicatorum</name>
    <dbReference type="NCBI Taxonomy" id="866807"/>
    <lineage>
        <taxon>Bacteria</taxon>
        <taxon>Pseudomonadati</taxon>
        <taxon>Bacteroidota</taxon>
        <taxon>Cytophagia</taxon>
        <taxon>Cytophagales</taxon>
        <taxon>Persicobacteraceae</taxon>
        <taxon>Aureibacter</taxon>
    </lineage>
</organism>
<gene>
    <name evidence="2" type="ORF">HNQ88_000329</name>
</gene>
<dbReference type="EMBL" id="JAVDQD010000001">
    <property type="protein sequence ID" value="MDR6237353.1"/>
    <property type="molecule type" value="Genomic_DNA"/>
</dbReference>
<sequence length="223" mass="24993">MKRLGIISMFFILIASFLFTWNKNFQAPTGLSESLSTKESGIPSIPSDKGVFSRADFATEYQNMPADENHQRAMDEYYENRAFHGAPPSIPHPVEDDRDMGKSCMKCHDNGGFVPKYKAYAPVTPHPEMSNCKQCHVTQETTSLFKHNNFYKKKTPKVGENNALPGSPPVIPHQIQLRENCLSCHSGPSAPKEIRVSHPERSNCLQCHVVNDKGIIDIGTFSR</sequence>
<proteinExistence type="predicted"/>
<evidence type="ECO:0000313" key="2">
    <source>
        <dbReference type="EMBL" id="MDR6237353.1"/>
    </source>
</evidence>